<organism evidence="1 2">
    <name type="scientific">Funneliformis caledonium</name>
    <dbReference type="NCBI Taxonomy" id="1117310"/>
    <lineage>
        <taxon>Eukaryota</taxon>
        <taxon>Fungi</taxon>
        <taxon>Fungi incertae sedis</taxon>
        <taxon>Mucoromycota</taxon>
        <taxon>Glomeromycotina</taxon>
        <taxon>Glomeromycetes</taxon>
        <taxon>Glomerales</taxon>
        <taxon>Glomeraceae</taxon>
        <taxon>Funneliformis</taxon>
    </lineage>
</organism>
<dbReference type="AlphaFoldDB" id="A0A9N9I3P7"/>
<sequence>MHSDYLVTFKSEKVAGSRIQLVDMQDYKKFLLDYKKLSDRKKNMIIMASLKKKEKRKNILNSEKSDYEDTNLCKKNKKKSTVKLDDFSEILQQEGHVIHKLREQYKCNQHDTCFINDRQYTKLTVMHL</sequence>
<proteinExistence type="predicted"/>
<gene>
    <name evidence="1" type="ORF">FCALED_LOCUS14283</name>
</gene>
<reference evidence="1" key="1">
    <citation type="submission" date="2021-06" db="EMBL/GenBank/DDBJ databases">
        <authorList>
            <person name="Kallberg Y."/>
            <person name="Tangrot J."/>
            <person name="Rosling A."/>
        </authorList>
    </citation>
    <scope>NUCLEOTIDE SEQUENCE</scope>
    <source>
        <strain evidence="1">UK204</strain>
    </source>
</reference>
<dbReference type="Proteomes" id="UP000789570">
    <property type="component" value="Unassembled WGS sequence"/>
</dbReference>
<accession>A0A9N9I3P7</accession>
<dbReference type="EMBL" id="CAJVPQ010009873">
    <property type="protein sequence ID" value="CAG8718647.1"/>
    <property type="molecule type" value="Genomic_DNA"/>
</dbReference>
<comment type="caution">
    <text evidence="1">The sequence shown here is derived from an EMBL/GenBank/DDBJ whole genome shotgun (WGS) entry which is preliminary data.</text>
</comment>
<name>A0A9N9I3P7_9GLOM</name>
<evidence type="ECO:0000313" key="1">
    <source>
        <dbReference type="EMBL" id="CAG8718647.1"/>
    </source>
</evidence>
<keyword evidence="2" id="KW-1185">Reference proteome</keyword>
<protein>
    <submittedName>
        <fullName evidence="1">389_t:CDS:1</fullName>
    </submittedName>
</protein>
<evidence type="ECO:0000313" key="2">
    <source>
        <dbReference type="Proteomes" id="UP000789570"/>
    </source>
</evidence>
<dbReference type="OrthoDB" id="2446077at2759"/>